<dbReference type="STRING" id="1121338.CLTEP_12730"/>
<comment type="caution">
    <text evidence="2">The sequence shown here is derived from an EMBL/GenBank/DDBJ whole genome shotgun (WGS) entry which is preliminary data.</text>
</comment>
<sequence>MSDTFETLNMVRDYIENLINGIQKAVVFFQSGEEKKGAELLVPIIDGIEWINEAIIVTKDVHKGKITLDGMNDMLKEIVEAFQNQDFVLIGDLFEYEIIPAIKEIENEIIEITTYN</sequence>
<dbReference type="RefSeq" id="WP_066824188.1">
    <property type="nucleotide sequence ID" value="NZ_LTBA01000010.1"/>
</dbReference>
<dbReference type="InterPro" id="IPR058355">
    <property type="entry name" value="DUF8042"/>
</dbReference>
<evidence type="ECO:0000313" key="3">
    <source>
        <dbReference type="Proteomes" id="UP000075531"/>
    </source>
</evidence>
<dbReference type="AlphaFoldDB" id="A0A151B4H8"/>
<dbReference type="PATRIC" id="fig|1121338.3.peg.1309"/>
<keyword evidence="3" id="KW-1185">Reference proteome</keyword>
<dbReference type="Pfam" id="PF26154">
    <property type="entry name" value="DUF8042"/>
    <property type="match status" value="1"/>
</dbReference>
<dbReference type="Proteomes" id="UP000075531">
    <property type="component" value="Unassembled WGS sequence"/>
</dbReference>
<feature type="domain" description="DUF8042" evidence="1">
    <location>
        <begin position="1"/>
        <end position="109"/>
    </location>
</feature>
<accession>A0A151B4H8</accession>
<evidence type="ECO:0000259" key="1">
    <source>
        <dbReference type="Pfam" id="PF26154"/>
    </source>
</evidence>
<reference evidence="2 3" key="1">
    <citation type="submission" date="2016-02" db="EMBL/GenBank/DDBJ databases">
        <title>Genome sequence of Clostridium tepidiprofundi DSM 19306.</title>
        <authorList>
            <person name="Poehlein A."/>
            <person name="Daniel R."/>
        </authorList>
    </citation>
    <scope>NUCLEOTIDE SEQUENCE [LARGE SCALE GENOMIC DNA]</scope>
    <source>
        <strain evidence="2 3">DSM 19306</strain>
    </source>
</reference>
<dbReference type="EMBL" id="LTBA01000010">
    <property type="protein sequence ID" value="KYH34808.1"/>
    <property type="molecule type" value="Genomic_DNA"/>
</dbReference>
<organism evidence="2 3">
    <name type="scientific">Clostridium tepidiprofundi DSM 19306</name>
    <dbReference type="NCBI Taxonomy" id="1121338"/>
    <lineage>
        <taxon>Bacteria</taxon>
        <taxon>Bacillati</taxon>
        <taxon>Bacillota</taxon>
        <taxon>Clostridia</taxon>
        <taxon>Eubacteriales</taxon>
        <taxon>Clostridiaceae</taxon>
        <taxon>Clostridium</taxon>
    </lineage>
</organism>
<proteinExistence type="predicted"/>
<protein>
    <recommendedName>
        <fullName evidence="1">DUF8042 domain-containing protein</fullName>
    </recommendedName>
</protein>
<gene>
    <name evidence="2" type="ORF">CLTEP_12730</name>
</gene>
<name>A0A151B4H8_9CLOT</name>
<evidence type="ECO:0000313" key="2">
    <source>
        <dbReference type="EMBL" id="KYH34808.1"/>
    </source>
</evidence>